<keyword evidence="2 7" id="KW-0813">Transport</keyword>
<dbReference type="InterPro" id="IPR000515">
    <property type="entry name" value="MetI-like"/>
</dbReference>
<dbReference type="EMBL" id="QEFB01000009">
    <property type="protein sequence ID" value="PWC06886.1"/>
    <property type="molecule type" value="Genomic_DNA"/>
</dbReference>
<comment type="similarity">
    <text evidence="7">Belongs to the binding-protein-dependent transport system permease family.</text>
</comment>
<keyword evidence="3" id="KW-1003">Cell membrane</keyword>
<comment type="subcellular location">
    <subcellularLocation>
        <location evidence="1 7">Cell membrane</location>
        <topology evidence="1 7">Multi-pass membrane protein</topology>
    </subcellularLocation>
</comment>
<dbReference type="GO" id="GO:0055085">
    <property type="term" value="P:transmembrane transport"/>
    <property type="evidence" value="ECO:0007669"/>
    <property type="project" value="InterPro"/>
</dbReference>
<dbReference type="Proteomes" id="UP000244962">
    <property type="component" value="Unassembled WGS sequence"/>
</dbReference>
<accession>A0A2U1TDD4</accession>
<proteinExistence type="inferred from homology"/>
<dbReference type="GO" id="GO:0005886">
    <property type="term" value="C:plasma membrane"/>
    <property type="evidence" value="ECO:0007669"/>
    <property type="project" value="UniProtKB-SubCell"/>
</dbReference>
<evidence type="ECO:0000259" key="9">
    <source>
        <dbReference type="PROSITE" id="PS50928"/>
    </source>
</evidence>
<gene>
    <name evidence="10" type="ORF">DF223_09085</name>
</gene>
<evidence type="ECO:0000256" key="2">
    <source>
        <dbReference type="ARBA" id="ARBA00022448"/>
    </source>
</evidence>
<evidence type="ECO:0000256" key="1">
    <source>
        <dbReference type="ARBA" id="ARBA00004651"/>
    </source>
</evidence>
<evidence type="ECO:0000256" key="5">
    <source>
        <dbReference type="ARBA" id="ARBA00022989"/>
    </source>
</evidence>
<feature type="region of interest" description="Disordered" evidence="8">
    <location>
        <begin position="1"/>
        <end position="29"/>
    </location>
</feature>
<evidence type="ECO:0000256" key="6">
    <source>
        <dbReference type="ARBA" id="ARBA00023136"/>
    </source>
</evidence>
<keyword evidence="5 7" id="KW-1133">Transmembrane helix</keyword>
<protein>
    <submittedName>
        <fullName evidence="10">ABC transporter permease</fullName>
    </submittedName>
</protein>
<evidence type="ECO:0000256" key="8">
    <source>
        <dbReference type="SAM" id="MobiDB-lite"/>
    </source>
</evidence>
<keyword evidence="6 7" id="KW-0472">Membrane</keyword>
<feature type="transmembrane region" description="Helical" evidence="7">
    <location>
        <begin position="108"/>
        <end position="129"/>
    </location>
</feature>
<dbReference type="PROSITE" id="PS50928">
    <property type="entry name" value="ABC_TM1"/>
    <property type="match status" value="1"/>
</dbReference>
<keyword evidence="11" id="KW-1185">Reference proteome</keyword>
<reference evidence="11" key="1">
    <citation type="submission" date="2018-04" db="EMBL/GenBank/DDBJ databases">
        <authorList>
            <person name="Liu S."/>
            <person name="Wang Z."/>
            <person name="Li J."/>
        </authorList>
    </citation>
    <scope>NUCLEOTIDE SEQUENCE [LARGE SCALE GENOMIC DNA]</scope>
    <source>
        <strain evidence="11">622</strain>
    </source>
</reference>
<feature type="transmembrane region" description="Helical" evidence="7">
    <location>
        <begin position="37"/>
        <end position="60"/>
    </location>
</feature>
<dbReference type="Gene3D" id="1.10.3720.10">
    <property type="entry name" value="MetI-like"/>
    <property type="match status" value="1"/>
</dbReference>
<dbReference type="AlphaFoldDB" id="A0A2U1TDD4"/>
<comment type="caution">
    <text evidence="10">The sequence shown here is derived from an EMBL/GenBank/DDBJ whole genome shotgun (WGS) entry which is preliminary data.</text>
</comment>
<dbReference type="SUPFAM" id="SSF161098">
    <property type="entry name" value="MetI-like"/>
    <property type="match status" value="1"/>
</dbReference>
<evidence type="ECO:0000313" key="10">
    <source>
        <dbReference type="EMBL" id="PWC06886.1"/>
    </source>
</evidence>
<feature type="transmembrane region" description="Helical" evidence="7">
    <location>
        <begin position="141"/>
        <end position="163"/>
    </location>
</feature>
<keyword evidence="4 7" id="KW-0812">Transmembrane</keyword>
<name>A0A2U1TDD4_9MICO</name>
<feature type="transmembrane region" description="Helical" evidence="7">
    <location>
        <begin position="301"/>
        <end position="320"/>
    </location>
</feature>
<evidence type="ECO:0000256" key="7">
    <source>
        <dbReference type="RuleBase" id="RU363032"/>
    </source>
</evidence>
<feature type="transmembrane region" description="Helical" evidence="7">
    <location>
        <begin position="240"/>
        <end position="260"/>
    </location>
</feature>
<dbReference type="CDD" id="cd06261">
    <property type="entry name" value="TM_PBP2"/>
    <property type="match status" value="1"/>
</dbReference>
<evidence type="ECO:0000256" key="4">
    <source>
        <dbReference type="ARBA" id="ARBA00022692"/>
    </source>
</evidence>
<dbReference type="PANTHER" id="PTHR30193">
    <property type="entry name" value="ABC TRANSPORTER PERMEASE PROTEIN"/>
    <property type="match status" value="1"/>
</dbReference>
<dbReference type="PANTHER" id="PTHR30193:SF41">
    <property type="entry name" value="DIACETYLCHITOBIOSE UPTAKE SYSTEM PERMEASE PROTEIN NGCF"/>
    <property type="match status" value="1"/>
</dbReference>
<evidence type="ECO:0000313" key="11">
    <source>
        <dbReference type="Proteomes" id="UP000244962"/>
    </source>
</evidence>
<sequence>MTTRAVPDSSPPDRKPAATAPRPTAVKRKRRLGSQAMTGWLFMAPFALLFVVVFLVPIGVSIRSALFSQKPGGDGLYGGGEVVDTFVGFDNFALALGSEVFWLGMGRVTLYALFQIPVMIVAALGLALLLDSFIVRRPTVFRLAFFLPYAIPGVIAAMMWLYLYTPEVSPFMQLLPEGTDLMGPGTVLLSMSNMTTWTYTGYNMLIFLAALQTVPRELYEAARLDGASGWQIAMKIKVPLVRSAALLAVLLSIIGTVQLFNEPVVMEAANPWMGKAYTPMMLTYNSMMGAISPSGTGPASAYSLLMAAIAGALAIVYALLQRRKGASA</sequence>
<dbReference type="InterPro" id="IPR035906">
    <property type="entry name" value="MetI-like_sf"/>
</dbReference>
<feature type="domain" description="ABC transmembrane type-1" evidence="9">
    <location>
        <begin position="105"/>
        <end position="317"/>
    </location>
</feature>
<organism evidence="10 11">
    <name type="scientific">Mycetocola zhujimingii</name>
    <dbReference type="NCBI Taxonomy" id="2079792"/>
    <lineage>
        <taxon>Bacteria</taxon>
        <taxon>Bacillati</taxon>
        <taxon>Actinomycetota</taxon>
        <taxon>Actinomycetes</taxon>
        <taxon>Micrococcales</taxon>
        <taxon>Microbacteriaceae</taxon>
        <taxon>Mycetocola</taxon>
    </lineage>
</organism>
<dbReference type="InterPro" id="IPR051393">
    <property type="entry name" value="ABC_transporter_permease"/>
</dbReference>
<dbReference type="Pfam" id="PF00528">
    <property type="entry name" value="BPD_transp_1"/>
    <property type="match status" value="1"/>
</dbReference>
<evidence type="ECO:0000256" key="3">
    <source>
        <dbReference type="ARBA" id="ARBA00022475"/>
    </source>
</evidence>